<accession>A0A2K9LGA4</accession>
<gene>
    <name evidence="3" type="ORF">Kalk_01995</name>
</gene>
<dbReference type="RefSeq" id="WP_101892613.1">
    <property type="nucleotide sequence ID" value="NZ_CP022684.1"/>
</dbReference>
<dbReference type="InterPro" id="IPR011990">
    <property type="entry name" value="TPR-like_helical_dom_sf"/>
</dbReference>
<dbReference type="PROSITE" id="PS50005">
    <property type="entry name" value="TPR"/>
    <property type="match status" value="2"/>
</dbReference>
<evidence type="ECO:0000313" key="4">
    <source>
        <dbReference type="Proteomes" id="UP000235116"/>
    </source>
</evidence>
<protein>
    <submittedName>
        <fullName evidence="3">Uncharacterized protein</fullName>
    </submittedName>
</protein>
<feature type="repeat" description="TPR" evidence="1">
    <location>
        <begin position="41"/>
        <end position="74"/>
    </location>
</feature>
<proteinExistence type="predicted"/>
<feature type="repeat" description="TPR" evidence="1">
    <location>
        <begin position="75"/>
        <end position="108"/>
    </location>
</feature>
<reference evidence="4" key="1">
    <citation type="submission" date="2017-08" db="EMBL/GenBank/DDBJ databases">
        <title>Direct submision.</title>
        <authorList>
            <person name="Kim S.-J."/>
            <person name="Rhee S.-K."/>
        </authorList>
    </citation>
    <scope>NUCLEOTIDE SEQUENCE [LARGE SCALE GENOMIC DNA]</scope>
    <source>
        <strain evidence="4">GI5</strain>
    </source>
</reference>
<keyword evidence="4" id="KW-1185">Reference proteome</keyword>
<dbReference type="PROSITE" id="PS51257">
    <property type="entry name" value="PROKAR_LIPOPROTEIN"/>
    <property type="match status" value="1"/>
</dbReference>
<feature type="chain" id="PRO_5014798013" evidence="2">
    <location>
        <begin position="20"/>
        <end position="175"/>
    </location>
</feature>
<keyword evidence="1" id="KW-0802">TPR repeat</keyword>
<organism evidence="3 4">
    <name type="scientific">Ketobacter alkanivorans</name>
    <dbReference type="NCBI Taxonomy" id="1917421"/>
    <lineage>
        <taxon>Bacteria</taxon>
        <taxon>Pseudomonadati</taxon>
        <taxon>Pseudomonadota</taxon>
        <taxon>Gammaproteobacteria</taxon>
        <taxon>Pseudomonadales</taxon>
        <taxon>Ketobacteraceae</taxon>
        <taxon>Ketobacter</taxon>
    </lineage>
</organism>
<dbReference type="Gene3D" id="1.25.40.10">
    <property type="entry name" value="Tetratricopeptide repeat domain"/>
    <property type="match status" value="1"/>
</dbReference>
<dbReference type="OrthoDB" id="7064372at2"/>
<name>A0A2K9LGA4_9GAMM</name>
<sequence length="175" mass="19300">MRSLLIAVALVLIAGCASNASKLGDMQANGQTAQEKIRAQLSTHYDLGESLYKAGKLGEAEAEFLKMLALTPGEPNACYRLGTIAFKLADYEKSAAYFEDTIRANPKHFKAHFNLASIRLMQSENHFKYYAALVDPDTDIQKVSQLVADIDKFNNKQLAPSNEQTLDNLATTIKK</sequence>
<dbReference type="SMART" id="SM00028">
    <property type="entry name" value="TPR"/>
    <property type="match status" value="2"/>
</dbReference>
<dbReference type="KEGG" id="kak:Kalk_01995"/>
<feature type="signal peptide" evidence="2">
    <location>
        <begin position="1"/>
        <end position="19"/>
    </location>
</feature>
<dbReference type="AlphaFoldDB" id="A0A2K9LGA4"/>
<evidence type="ECO:0000256" key="2">
    <source>
        <dbReference type="SAM" id="SignalP"/>
    </source>
</evidence>
<evidence type="ECO:0000256" key="1">
    <source>
        <dbReference type="PROSITE-ProRule" id="PRU00339"/>
    </source>
</evidence>
<keyword evidence="2" id="KW-0732">Signal</keyword>
<evidence type="ECO:0000313" key="3">
    <source>
        <dbReference type="EMBL" id="AUM11273.1"/>
    </source>
</evidence>
<dbReference type="EMBL" id="CP022684">
    <property type="protein sequence ID" value="AUM11273.1"/>
    <property type="molecule type" value="Genomic_DNA"/>
</dbReference>
<dbReference type="Proteomes" id="UP000235116">
    <property type="component" value="Chromosome"/>
</dbReference>
<dbReference type="SUPFAM" id="SSF48452">
    <property type="entry name" value="TPR-like"/>
    <property type="match status" value="1"/>
</dbReference>
<dbReference type="InterPro" id="IPR019734">
    <property type="entry name" value="TPR_rpt"/>
</dbReference>
<dbReference type="Pfam" id="PF13432">
    <property type="entry name" value="TPR_16"/>
    <property type="match status" value="2"/>
</dbReference>